<dbReference type="PANTHER" id="PTHR11669">
    <property type="entry name" value="REPLICATION FACTOR C / DNA POLYMERASE III GAMMA-TAU SUBUNIT"/>
    <property type="match status" value="1"/>
</dbReference>
<reference evidence="2" key="1">
    <citation type="journal article" date="2019" name="Int. J. Syst. Evol. Microbiol.">
        <title>The Global Catalogue of Microorganisms (GCM) 10K type strain sequencing project: providing services to taxonomists for standard genome sequencing and annotation.</title>
        <authorList>
            <consortium name="The Broad Institute Genomics Platform"/>
            <consortium name="The Broad Institute Genome Sequencing Center for Infectious Disease"/>
            <person name="Wu L."/>
            <person name="Ma J."/>
        </authorList>
    </citation>
    <scope>NUCLEOTIDE SEQUENCE [LARGE SCALE GENOMIC DNA]</scope>
    <source>
        <strain evidence="2">JCM 15442</strain>
    </source>
</reference>
<evidence type="ECO:0000313" key="2">
    <source>
        <dbReference type="Proteomes" id="UP000639973"/>
    </source>
</evidence>
<proteinExistence type="predicted"/>
<dbReference type="InterPro" id="IPR050238">
    <property type="entry name" value="DNA_Rep/Repair_Clamp_Loader"/>
</dbReference>
<organism evidence="1 2">
    <name type="scientific">Deinococcus aerolatus</name>
    <dbReference type="NCBI Taxonomy" id="522487"/>
    <lineage>
        <taxon>Bacteria</taxon>
        <taxon>Thermotogati</taxon>
        <taxon>Deinococcota</taxon>
        <taxon>Deinococci</taxon>
        <taxon>Deinococcales</taxon>
        <taxon>Deinococcaceae</taxon>
        <taxon>Deinococcus</taxon>
    </lineage>
</organism>
<dbReference type="RefSeq" id="WP_188973814.1">
    <property type="nucleotide sequence ID" value="NZ_BMOL01000021.1"/>
</dbReference>
<accession>A0ABQ2GF29</accession>
<evidence type="ECO:0000313" key="1">
    <source>
        <dbReference type="EMBL" id="GGL91660.1"/>
    </source>
</evidence>
<comment type="caution">
    <text evidence="1">The sequence shown here is derived from an EMBL/GenBank/DDBJ whole genome shotgun (WGS) entry which is preliminary data.</text>
</comment>
<dbReference type="InterPro" id="IPR027417">
    <property type="entry name" value="P-loop_NTPase"/>
</dbReference>
<keyword evidence="2" id="KW-1185">Reference proteome</keyword>
<protein>
    <submittedName>
        <fullName evidence="1">DNA polymerase III</fullName>
    </submittedName>
</protein>
<dbReference type="Proteomes" id="UP000639973">
    <property type="component" value="Unassembled WGS sequence"/>
</dbReference>
<dbReference type="Gene3D" id="3.40.50.300">
    <property type="entry name" value="P-loop containing nucleotide triphosphate hydrolases"/>
    <property type="match status" value="1"/>
</dbReference>
<gene>
    <name evidence="1" type="ORF">GCM10010840_32210</name>
</gene>
<dbReference type="SUPFAM" id="SSF52540">
    <property type="entry name" value="P-loop containing nucleoside triphosphate hydrolases"/>
    <property type="match status" value="1"/>
</dbReference>
<name>A0ABQ2GF29_9DEIO</name>
<dbReference type="PANTHER" id="PTHR11669:SF8">
    <property type="entry name" value="DNA POLYMERASE III SUBUNIT DELTA"/>
    <property type="match status" value="1"/>
</dbReference>
<dbReference type="Pfam" id="PF13177">
    <property type="entry name" value="DNA_pol3_delta2"/>
    <property type="match status" value="1"/>
</dbReference>
<dbReference type="EMBL" id="BMOL01000021">
    <property type="protein sequence ID" value="GGL91660.1"/>
    <property type="molecule type" value="Genomic_DNA"/>
</dbReference>
<sequence>MPAAVTLHVPLIEQAEAFTGNALLLTGPARVGKLAAAWAIAAAQNCQGARGMYGEACGICRSCLALAADAHPDALLIEPRTTTATGKAARRKLIPIGAVLQGRDKGREYETHIYEFLEVRPTFARRVVIVNGAEYLGPEAANALLKLVEEPPHGALFLFLAEDRRSVLPTIVSRSARLGVAPLADHTLESALVRAGHTPDPELIAFAAGRAGVLGDLDGVRAALADARELDNSLGVGLLSALEAAERLEKRFDPAWHPEALRFTWRQRPAHQRARADTALDALQGALEAYASPSLSFQVFALGVREAFGLS</sequence>